<dbReference type="HOGENOM" id="CLU_1043747_0_0_1"/>
<reference evidence="1 2" key="1">
    <citation type="journal article" date="2006" name="Nature">
        <title>Global trends of whole-genome duplications revealed by the ciliate Paramecium tetraurelia.</title>
        <authorList>
            <consortium name="Genoscope"/>
            <person name="Aury J.-M."/>
            <person name="Jaillon O."/>
            <person name="Duret L."/>
            <person name="Noel B."/>
            <person name="Jubin C."/>
            <person name="Porcel B.M."/>
            <person name="Segurens B."/>
            <person name="Daubin V."/>
            <person name="Anthouard V."/>
            <person name="Aiach N."/>
            <person name="Arnaiz O."/>
            <person name="Billaut A."/>
            <person name="Beisson J."/>
            <person name="Blanc I."/>
            <person name="Bouhouche K."/>
            <person name="Camara F."/>
            <person name="Duharcourt S."/>
            <person name="Guigo R."/>
            <person name="Gogendeau D."/>
            <person name="Katinka M."/>
            <person name="Keller A.-M."/>
            <person name="Kissmehl R."/>
            <person name="Klotz C."/>
            <person name="Koll F."/>
            <person name="Le Moue A."/>
            <person name="Lepere C."/>
            <person name="Malinsky S."/>
            <person name="Nowacki M."/>
            <person name="Nowak J.K."/>
            <person name="Plattner H."/>
            <person name="Poulain J."/>
            <person name="Ruiz F."/>
            <person name="Serrano V."/>
            <person name="Zagulski M."/>
            <person name="Dessen P."/>
            <person name="Betermier M."/>
            <person name="Weissenbach J."/>
            <person name="Scarpelli C."/>
            <person name="Schachter V."/>
            <person name="Sperling L."/>
            <person name="Meyer E."/>
            <person name="Cohen J."/>
            <person name="Wincker P."/>
        </authorList>
    </citation>
    <scope>NUCLEOTIDE SEQUENCE [LARGE SCALE GENOMIC DNA]</scope>
    <source>
        <strain evidence="1 2">Stock d4-2</strain>
    </source>
</reference>
<proteinExistence type="predicted"/>
<dbReference type="EMBL" id="CT868667">
    <property type="protein sequence ID" value="CAK92367.1"/>
    <property type="molecule type" value="Genomic_DNA"/>
</dbReference>
<keyword evidence="2" id="KW-1185">Reference proteome</keyword>
<protein>
    <recommendedName>
        <fullName evidence="3">C2H2-type domain-containing protein</fullName>
    </recommendedName>
</protein>
<dbReference type="RefSeq" id="XP_001459764.1">
    <property type="nucleotide sequence ID" value="XM_001459727.2"/>
</dbReference>
<dbReference type="Proteomes" id="UP000000600">
    <property type="component" value="Unassembled WGS sequence"/>
</dbReference>
<sequence>MEQKSSKRMLTLDNNFEHAEFISARTDTKQRLGELFIQHPTKLESIINAFTLQVFGLRQVSSKIPKFKHPKPLFELPMSDTQRSLTHQTTSIIDCSKCNQSLSKMINNKSHHEQLILSQPTLVAEEKKEIQVQPPKRLVSHHGRQKNELPPILAHPHISPPPFFQQSPKAQRKQKTMGKLSFGRISKNFDHELMQVIQSELQRQFNNNLPKEQPISKMLQRHQNLKRSKLITLSQAIKEFKKSVQSEDRSNTFDLFKQKEKELNQLISGHNYEIYQTIDDII</sequence>
<dbReference type="InParanoid" id="A0EAQ0"/>
<evidence type="ECO:0000313" key="1">
    <source>
        <dbReference type="EMBL" id="CAK92367.1"/>
    </source>
</evidence>
<dbReference type="KEGG" id="ptm:GSPATT00025101001"/>
<dbReference type="AlphaFoldDB" id="A0EAQ0"/>
<name>A0EAQ0_PARTE</name>
<dbReference type="OrthoDB" id="289938at2759"/>
<gene>
    <name evidence="1" type="ORF">GSPATT00025101001</name>
</gene>
<evidence type="ECO:0008006" key="3">
    <source>
        <dbReference type="Google" id="ProtNLM"/>
    </source>
</evidence>
<dbReference type="GeneID" id="5045549"/>
<accession>A0EAQ0</accession>
<evidence type="ECO:0000313" key="2">
    <source>
        <dbReference type="Proteomes" id="UP000000600"/>
    </source>
</evidence>
<organism evidence="1 2">
    <name type="scientific">Paramecium tetraurelia</name>
    <dbReference type="NCBI Taxonomy" id="5888"/>
    <lineage>
        <taxon>Eukaryota</taxon>
        <taxon>Sar</taxon>
        <taxon>Alveolata</taxon>
        <taxon>Ciliophora</taxon>
        <taxon>Intramacronucleata</taxon>
        <taxon>Oligohymenophorea</taxon>
        <taxon>Peniculida</taxon>
        <taxon>Parameciidae</taxon>
        <taxon>Paramecium</taxon>
    </lineage>
</organism>
<dbReference type="OMA" id="MINNKSH"/>